<sequence length="76" mass="9047">MARKSINKLIEEKNILEEKRKKLLEKIKAAKKYEGEKIALLAVETGLTELNITNEEWKQIFEEIKNRFQNEKQKSE</sequence>
<dbReference type="AlphaFoldDB" id="A0A024LQB9"/>
<evidence type="ECO:0000256" key="1">
    <source>
        <dbReference type="SAM" id="Coils"/>
    </source>
</evidence>
<feature type="coiled-coil region" evidence="1">
    <location>
        <begin position="6"/>
        <end position="74"/>
    </location>
</feature>
<dbReference type="EMBL" id="HG977195">
    <property type="protein sequence ID" value="CDP79637.1"/>
    <property type="molecule type" value="Genomic_DNA"/>
</dbReference>
<gene>
    <name evidence="2" type="ORF">BN1046_00534</name>
</gene>
<reference evidence="2" key="2">
    <citation type="submission" date="2014-05" db="EMBL/GenBank/DDBJ databases">
        <title>Genome sequencing of Bartonella spp. isolated from human blood.</title>
        <authorList>
            <person name="Raoult D."/>
        </authorList>
    </citation>
    <scope>NUCLEOTIDE SEQUENCE</scope>
    <source>
        <strain evidence="2">MVT06</strain>
    </source>
</reference>
<proteinExistence type="predicted"/>
<dbReference type="InterPro" id="IPR012930">
    <property type="entry name" value="TraC"/>
</dbReference>
<accession>A0A024LQB9</accession>
<protein>
    <submittedName>
        <fullName evidence="2">Conjugal transfer protein TraC</fullName>
    </submittedName>
</protein>
<dbReference type="Pfam" id="PF07820">
    <property type="entry name" value="TraC"/>
    <property type="match status" value="1"/>
</dbReference>
<keyword evidence="1" id="KW-0175">Coiled coil</keyword>
<dbReference type="RefSeq" id="WP_010703109.1">
    <property type="nucleotide sequence ID" value="NZ_CADDYD010000008.1"/>
</dbReference>
<name>A0A024LQB9_9HYPH</name>
<evidence type="ECO:0000313" key="2">
    <source>
        <dbReference type="EMBL" id="CDP79637.1"/>
    </source>
</evidence>
<reference evidence="2" key="1">
    <citation type="submission" date="2013-11" db="EMBL/GenBank/DDBJ databases">
        <authorList>
            <person name="GENOMES U."/>
        </authorList>
    </citation>
    <scope>NUCLEOTIDE SEQUENCE</scope>
    <source>
        <strain evidence="2">MVT06</strain>
    </source>
</reference>
<organism evidence="2">
    <name type="scientific">Bartonella schoenbuchensis</name>
    <dbReference type="NCBI Taxonomy" id="165694"/>
    <lineage>
        <taxon>Bacteria</taxon>
        <taxon>Pseudomonadati</taxon>
        <taxon>Pseudomonadota</taxon>
        <taxon>Alphaproteobacteria</taxon>
        <taxon>Hyphomicrobiales</taxon>
        <taxon>Bartonellaceae</taxon>
        <taxon>Bartonella</taxon>
    </lineage>
</organism>